<evidence type="ECO:0000313" key="4">
    <source>
        <dbReference type="Proteomes" id="UP000641454"/>
    </source>
</evidence>
<keyword evidence="1" id="KW-0732">Signal</keyword>
<proteinExistence type="predicted"/>
<evidence type="ECO:0000256" key="1">
    <source>
        <dbReference type="SAM" id="SignalP"/>
    </source>
</evidence>
<dbReference type="InterPro" id="IPR013783">
    <property type="entry name" value="Ig-like_fold"/>
</dbReference>
<keyword evidence="4" id="KW-1185">Reference proteome</keyword>
<sequence length="907" mass="90521">MIKKLHNLKNQLFLVVFMVLISSVSLAQSTNRYQAVIRGGATLFGNSWYYSSTSNNGYFSNTRLTPDVDNDNSTTLSTSSDLILPAGSTIEKAYLAIEKGIGGGMFTSVKFKAPGAGSYTLLSTATALANNNTNSYYQAIWDVTSMMPANGYVSVASGGTAGRYFLADPLPDSTTLPMGGWSIIVVYSNPASPARNITVADNWQFFNNSTVNSDVTGVTVPASGVVNAVIGVTGTYGDRNYSDLISFGQTTGALTRLADPMTGRTDDALNSSIAVSVNNNVTSDGGPALSGNVTSRNPISGGHIYGPAEAWDYDADIFDAAGILPNSNNPMDVRLQQRSTGGDFLASGSYFISIDVSAPTLTKTVSPSVIIDGGIATYTWVVENTAGGAALLSNLGFVDTLPSKIKIAASPQVTTSYTGGGSGATVTAVAGSGNFSVSGLKLPGGATATFTVKITNVLGQYNTSCSGNPSAFTNSNSNVTTTGGIASNLTPQCLIVNPDCSAYVLAINNPAAVCSPSTVNLTAAAITAGSSSGQTYTYWTNSAATSAYASPTAATAGTYYIKGTNAIGCSDVKAVLVTVTPNNTVTAASSTPTLCINTVLTNITHTTTGATGIGTATGLPSGVTAAFASNTITISGTPTASGTFNYSIPLTGGCGTVNATGTITVTPANTAGTASTTPTLCINTALTAITHATTGATGIGTATGLPAGVTATFASNKITISGTPTASGTFNYSIPLTGGCGTVNATGTITVTPANTAGTASTTPTLCINTALTAITHTTTGATGIGTATGLPAGVTATFASNTITISGTPTASGTFNYSIPLTGGCGSVNATGTITVTPANTAGTASTTPTLCINTALTAITHTTTGATGIGTATGLPAGVTATFASNTITISGTPTASGTFNYSIP</sequence>
<dbReference type="InterPro" id="IPR057693">
    <property type="entry name" value="DUF7933"/>
</dbReference>
<dbReference type="RefSeq" id="WP_187019103.1">
    <property type="nucleotide sequence ID" value="NZ_JACRUL010000026.1"/>
</dbReference>
<feature type="domain" description="DUF7933" evidence="2">
    <location>
        <begin position="359"/>
        <end position="480"/>
    </location>
</feature>
<dbReference type="Pfam" id="PF25564">
    <property type="entry name" value="DUF7933"/>
    <property type="match status" value="1"/>
</dbReference>
<feature type="signal peptide" evidence="1">
    <location>
        <begin position="1"/>
        <end position="27"/>
    </location>
</feature>
<dbReference type="EMBL" id="JACRUL010000026">
    <property type="protein sequence ID" value="MBC5845036.1"/>
    <property type="molecule type" value="Genomic_DNA"/>
</dbReference>
<protein>
    <recommendedName>
        <fullName evidence="2">DUF7933 domain-containing protein</fullName>
    </recommendedName>
</protein>
<evidence type="ECO:0000313" key="3">
    <source>
        <dbReference type="EMBL" id="MBC5845036.1"/>
    </source>
</evidence>
<gene>
    <name evidence="3" type="ORF">H8R25_11355</name>
</gene>
<accession>A0A923SFV8</accession>
<feature type="chain" id="PRO_5036701157" description="DUF7933 domain-containing protein" evidence="1">
    <location>
        <begin position="28"/>
        <end position="907"/>
    </location>
</feature>
<comment type="caution">
    <text evidence="3">The sequence shown here is derived from an EMBL/GenBank/DDBJ whole genome shotgun (WGS) entry which is preliminary data.</text>
</comment>
<dbReference type="Gene3D" id="2.60.40.10">
    <property type="entry name" value="Immunoglobulins"/>
    <property type="match status" value="2"/>
</dbReference>
<name>A0A923SFV8_9FLAO</name>
<evidence type="ECO:0000259" key="2">
    <source>
        <dbReference type="Pfam" id="PF25564"/>
    </source>
</evidence>
<dbReference type="AlphaFoldDB" id="A0A923SFV8"/>
<reference evidence="3 4" key="1">
    <citation type="submission" date="2020-08" db="EMBL/GenBank/DDBJ databases">
        <title>Description of novel Flavobacterium F-392 isolate.</title>
        <authorList>
            <person name="Saticioglu I.B."/>
            <person name="Duman M."/>
            <person name="Altun S."/>
        </authorList>
    </citation>
    <scope>NUCLEOTIDE SEQUENCE [LARGE SCALE GENOMIC DNA]</scope>
    <source>
        <strain evidence="3 4">F-392</strain>
    </source>
</reference>
<dbReference type="Proteomes" id="UP000641454">
    <property type="component" value="Unassembled WGS sequence"/>
</dbReference>
<feature type="non-terminal residue" evidence="3">
    <location>
        <position position="907"/>
    </location>
</feature>
<organism evidence="3 4">
    <name type="scientific">Flavobacterium muglaense</name>
    <dbReference type="NCBI Taxonomy" id="2764716"/>
    <lineage>
        <taxon>Bacteria</taxon>
        <taxon>Pseudomonadati</taxon>
        <taxon>Bacteroidota</taxon>
        <taxon>Flavobacteriia</taxon>
        <taxon>Flavobacteriales</taxon>
        <taxon>Flavobacteriaceae</taxon>
        <taxon>Flavobacterium</taxon>
    </lineage>
</organism>